<evidence type="ECO:0000256" key="1">
    <source>
        <dbReference type="SAM" id="Phobius"/>
    </source>
</evidence>
<reference evidence="2" key="1">
    <citation type="submission" date="2021-03" db="EMBL/GenBank/DDBJ databases">
        <title>Genomic Encyclopedia of Type Strains, Phase IV (KMG-V): Genome sequencing to study the core and pangenomes of soil and plant-associated prokaryotes.</title>
        <authorList>
            <person name="Whitman W."/>
        </authorList>
    </citation>
    <scope>NUCLEOTIDE SEQUENCE</scope>
    <source>
        <strain evidence="2">C4</strain>
    </source>
</reference>
<protein>
    <submittedName>
        <fullName evidence="2">Oligosaccharide repeat unit polymerase</fullName>
    </submittedName>
</protein>
<sequence length="371" mass="40775">MNLNLNLKEKVNPNDIFVIISCMFVILACNISVTTGAIVLFCASFFYLSFNVGKNIIKKYLNPEFDDNKDGELINLIRENINYEKHRKIGLLLIAVGALFTVADLIWVSGVPLFDPASRKFLNVGFTALAHLLPLGWAIVVSCTEMSKKKVFGYSLVFAALVALLGYRTQVIILLLSTIFVMYYNNKLSNKQVVYPVVGLALIVIVMSVLRFYSLNIGGNPIVSRVQLTMNILDMIVQNFEGSLQGVLHTAIFSSYKLIPGVSSGPRTIVANSLGIEGVTITPTIFGAVFADFGYLGLIPYFGTLGIFIGALHYISSKLNGVFMGIYAILIAYLLAGIETGILDLDVVFFFGLGAFSLVYGLYEAYKVKKR</sequence>
<accession>A0A8J7S4Q3</accession>
<keyword evidence="1" id="KW-1133">Transmembrane helix</keyword>
<feature type="transmembrane region" description="Helical" evidence="1">
    <location>
        <begin position="89"/>
        <end position="109"/>
    </location>
</feature>
<feature type="transmembrane region" description="Helical" evidence="1">
    <location>
        <begin position="322"/>
        <end position="342"/>
    </location>
</feature>
<dbReference type="Proteomes" id="UP000740329">
    <property type="component" value="Unassembled WGS sequence"/>
</dbReference>
<gene>
    <name evidence="2" type="ORF">J3E07_000877</name>
</gene>
<feature type="transmembrane region" description="Helical" evidence="1">
    <location>
        <begin position="152"/>
        <end position="181"/>
    </location>
</feature>
<feature type="transmembrane region" description="Helical" evidence="1">
    <location>
        <begin position="193"/>
        <end position="213"/>
    </location>
</feature>
<dbReference type="OrthoDB" id="82276at2157"/>
<proteinExistence type="predicted"/>
<evidence type="ECO:0000313" key="3">
    <source>
        <dbReference type="Proteomes" id="UP000740329"/>
    </source>
</evidence>
<feature type="transmembrane region" description="Helical" evidence="1">
    <location>
        <begin position="269"/>
        <end position="289"/>
    </location>
</feature>
<feature type="transmembrane region" description="Helical" evidence="1">
    <location>
        <begin position="348"/>
        <end position="366"/>
    </location>
</feature>
<name>A0A8J7S4Q3_METVO</name>
<dbReference type="EMBL" id="JAGGMV010000002">
    <property type="protein sequence ID" value="MBP2201465.1"/>
    <property type="molecule type" value="Genomic_DNA"/>
</dbReference>
<dbReference type="InterPro" id="IPR002760">
    <property type="entry name" value="O_anti_polymase"/>
</dbReference>
<dbReference type="RefSeq" id="WP_209590950.1">
    <property type="nucleotide sequence ID" value="NZ_JAGGMU010000002.1"/>
</dbReference>
<feature type="transmembrane region" description="Helical" evidence="1">
    <location>
        <begin position="121"/>
        <end position="140"/>
    </location>
</feature>
<keyword evidence="1" id="KW-0812">Transmembrane</keyword>
<organism evidence="2 3">
    <name type="scientific">Methanococcus voltae</name>
    <dbReference type="NCBI Taxonomy" id="2188"/>
    <lineage>
        <taxon>Archaea</taxon>
        <taxon>Methanobacteriati</taxon>
        <taxon>Methanobacteriota</taxon>
        <taxon>Methanomada group</taxon>
        <taxon>Methanococci</taxon>
        <taxon>Methanococcales</taxon>
        <taxon>Methanococcaceae</taxon>
        <taxon>Methanococcus</taxon>
    </lineage>
</organism>
<dbReference type="AlphaFoldDB" id="A0A8J7S4Q3"/>
<feature type="transmembrane region" description="Helical" evidence="1">
    <location>
        <begin position="295"/>
        <end position="315"/>
    </location>
</feature>
<comment type="caution">
    <text evidence="2">The sequence shown here is derived from an EMBL/GenBank/DDBJ whole genome shotgun (WGS) entry which is preliminary data.</text>
</comment>
<feature type="transmembrane region" description="Helical" evidence="1">
    <location>
        <begin position="16"/>
        <end position="49"/>
    </location>
</feature>
<keyword evidence="1" id="KW-0472">Membrane</keyword>
<dbReference type="Pfam" id="PF01901">
    <property type="entry name" value="O_anti_polymase"/>
    <property type="match status" value="1"/>
</dbReference>
<evidence type="ECO:0000313" key="2">
    <source>
        <dbReference type="EMBL" id="MBP2201465.1"/>
    </source>
</evidence>